<dbReference type="GO" id="GO:0008914">
    <property type="term" value="F:leucyl-tRNA--protein transferase activity"/>
    <property type="evidence" value="ECO:0007669"/>
    <property type="project" value="UniProtKB-UniRule"/>
</dbReference>
<dbReference type="InterPro" id="IPR007472">
    <property type="entry name" value="N-end_Aminoacyl_Trfase_C"/>
</dbReference>
<dbReference type="Pfam" id="PF04376">
    <property type="entry name" value="ATE_N"/>
    <property type="match status" value="1"/>
</dbReference>
<dbReference type="InterPro" id="IPR007471">
    <property type="entry name" value="N-end_Aminoacyl_Trfase_N"/>
</dbReference>
<keyword evidence="3 4" id="KW-0012">Acyltransferase</keyword>
<dbReference type="Proteomes" id="UP000198611">
    <property type="component" value="Unassembled WGS sequence"/>
</dbReference>
<dbReference type="EC" id="2.3.2.29" evidence="4"/>
<dbReference type="PANTHER" id="PTHR21367">
    <property type="entry name" value="ARGININE-TRNA-PROTEIN TRANSFERASE 1"/>
    <property type="match status" value="1"/>
</dbReference>
<dbReference type="NCBIfam" id="NF002341">
    <property type="entry name" value="PRK01305.1-1"/>
    <property type="match status" value="1"/>
</dbReference>
<evidence type="ECO:0000256" key="3">
    <source>
        <dbReference type="ARBA" id="ARBA00023315"/>
    </source>
</evidence>
<dbReference type="HAMAP" id="MF_00689">
    <property type="entry name" value="Bpt"/>
    <property type="match status" value="1"/>
</dbReference>
<dbReference type="GO" id="GO:0004057">
    <property type="term" value="F:arginyl-tRNA--protein transferase activity"/>
    <property type="evidence" value="ECO:0007669"/>
    <property type="project" value="InterPro"/>
</dbReference>
<dbReference type="PIRSF" id="PIRSF037208">
    <property type="entry name" value="ATE_pro_prd"/>
    <property type="match status" value="1"/>
</dbReference>
<dbReference type="Gene3D" id="3.40.630.30">
    <property type="match status" value="1"/>
</dbReference>
<evidence type="ECO:0000256" key="4">
    <source>
        <dbReference type="HAMAP-Rule" id="MF_00689"/>
    </source>
</evidence>
<dbReference type="Pfam" id="PF04377">
    <property type="entry name" value="ATE_C"/>
    <property type="match status" value="1"/>
</dbReference>
<sequence>MNDTRPLRFFRTPRQDCPYLEEEVAVQRLVDPHRELDPPTYTDLLAAGYRRSGCLVYRPDCPECSACRAARIPVAEFRPTRGQRRTSRRNADLRVRLRPPRITAENFELYRRYLAARHRGGGMDDPTPEQFLEFFTCHWCPTLFLELTDGTGRLLAVAVTDVLEDGLSAVYTFFDPDLPRRGLGVQAILTQIQLARARGLEWLYLGYWIPDSPKMAYKVDFRPVELFEEGAWHRWEERPRPGDG</sequence>
<comment type="catalytic activity">
    <reaction evidence="4">
        <text>N-terminal L-aspartyl-[protein] + L-leucyl-tRNA(Leu) = N-terminal L-leucyl-L-aspartyl-[protein] + tRNA(Leu) + H(+)</text>
        <dbReference type="Rhea" id="RHEA:50420"/>
        <dbReference type="Rhea" id="RHEA-COMP:9613"/>
        <dbReference type="Rhea" id="RHEA-COMP:9622"/>
        <dbReference type="Rhea" id="RHEA-COMP:12669"/>
        <dbReference type="Rhea" id="RHEA-COMP:12674"/>
        <dbReference type="ChEBI" id="CHEBI:15378"/>
        <dbReference type="ChEBI" id="CHEBI:64720"/>
        <dbReference type="ChEBI" id="CHEBI:78442"/>
        <dbReference type="ChEBI" id="CHEBI:78494"/>
        <dbReference type="ChEBI" id="CHEBI:133042"/>
        <dbReference type="EC" id="2.3.2.29"/>
    </reaction>
</comment>
<reference evidence="7 8" key="1">
    <citation type="submission" date="2016-10" db="EMBL/GenBank/DDBJ databases">
        <authorList>
            <person name="de Groot N.N."/>
        </authorList>
    </citation>
    <scope>NUCLEOTIDE SEQUENCE [LARGE SCALE GENOMIC DNA]</scope>
    <source>
        <strain evidence="7 8">HL3</strain>
    </source>
</reference>
<gene>
    <name evidence="4" type="primary">bpt</name>
    <name evidence="7" type="ORF">SAMN05660831_00516</name>
</gene>
<evidence type="ECO:0000256" key="2">
    <source>
        <dbReference type="ARBA" id="ARBA00022679"/>
    </source>
</evidence>
<evidence type="ECO:0000259" key="6">
    <source>
        <dbReference type="Pfam" id="PF04377"/>
    </source>
</evidence>
<dbReference type="PANTHER" id="PTHR21367:SF1">
    <property type="entry name" value="ARGINYL-TRNA--PROTEIN TRANSFERASE 1"/>
    <property type="match status" value="1"/>
</dbReference>
<name>A0A1I1NZX8_9GAMM</name>
<dbReference type="InterPro" id="IPR030700">
    <property type="entry name" value="N-end_Aminoacyl_Trfase"/>
</dbReference>
<dbReference type="InterPro" id="IPR016181">
    <property type="entry name" value="Acyl_CoA_acyltransferase"/>
</dbReference>
<feature type="domain" description="N-end rule aminoacyl transferase C-terminal" evidence="6">
    <location>
        <begin position="105"/>
        <end position="227"/>
    </location>
</feature>
<comment type="subcellular location">
    <subcellularLocation>
        <location evidence="4">Cytoplasm</location>
    </subcellularLocation>
</comment>
<dbReference type="GO" id="GO:0005737">
    <property type="term" value="C:cytoplasm"/>
    <property type="evidence" value="ECO:0007669"/>
    <property type="project" value="UniProtKB-SubCell"/>
</dbReference>
<keyword evidence="8" id="KW-1185">Reference proteome</keyword>
<evidence type="ECO:0000259" key="5">
    <source>
        <dbReference type="Pfam" id="PF04376"/>
    </source>
</evidence>
<protein>
    <recommendedName>
        <fullName evidence="4">Aspartate/glutamate leucyltransferase</fullName>
        <ecNumber evidence="4">2.3.2.29</ecNumber>
    </recommendedName>
</protein>
<dbReference type="SUPFAM" id="SSF55729">
    <property type="entry name" value="Acyl-CoA N-acyltransferases (Nat)"/>
    <property type="match status" value="1"/>
</dbReference>
<dbReference type="RefSeq" id="WP_205407742.1">
    <property type="nucleotide sequence ID" value="NZ_FOMJ01000001.1"/>
</dbReference>
<comment type="catalytic activity">
    <reaction evidence="4">
        <text>N-terminal L-glutamyl-[protein] + L-leucyl-tRNA(Leu) = N-terminal L-leucyl-L-glutamyl-[protein] + tRNA(Leu) + H(+)</text>
        <dbReference type="Rhea" id="RHEA:50412"/>
        <dbReference type="Rhea" id="RHEA-COMP:9613"/>
        <dbReference type="Rhea" id="RHEA-COMP:9622"/>
        <dbReference type="Rhea" id="RHEA-COMP:12664"/>
        <dbReference type="Rhea" id="RHEA-COMP:12668"/>
        <dbReference type="ChEBI" id="CHEBI:15378"/>
        <dbReference type="ChEBI" id="CHEBI:64721"/>
        <dbReference type="ChEBI" id="CHEBI:78442"/>
        <dbReference type="ChEBI" id="CHEBI:78494"/>
        <dbReference type="ChEBI" id="CHEBI:133041"/>
        <dbReference type="EC" id="2.3.2.29"/>
    </reaction>
</comment>
<proteinExistence type="inferred from homology"/>
<dbReference type="InterPro" id="IPR017138">
    <property type="entry name" value="Asp_Glu_LeuTrfase"/>
</dbReference>
<dbReference type="STRING" id="1123397.SAMN05660831_00516"/>
<evidence type="ECO:0000256" key="1">
    <source>
        <dbReference type="ARBA" id="ARBA00022490"/>
    </source>
</evidence>
<dbReference type="AlphaFoldDB" id="A0A1I1NZX8"/>
<keyword evidence="2 4" id="KW-0808">Transferase</keyword>
<dbReference type="NCBIfam" id="NF002342">
    <property type="entry name" value="PRK01305.1-3"/>
    <property type="match status" value="1"/>
</dbReference>
<organism evidence="7 8">
    <name type="scientific">Thiohalospira halophila DSM 15071</name>
    <dbReference type="NCBI Taxonomy" id="1123397"/>
    <lineage>
        <taxon>Bacteria</taxon>
        <taxon>Pseudomonadati</taxon>
        <taxon>Pseudomonadota</taxon>
        <taxon>Gammaproteobacteria</taxon>
        <taxon>Thiohalospirales</taxon>
        <taxon>Thiohalospiraceae</taxon>
        <taxon>Thiohalospira</taxon>
    </lineage>
</organism>
<feature type="domain" description="N-end aminoacyl transferase N-terminal" evidence="5">
    <location>
        <begin position="15"/>
        <end position="85"/>
    </location>
</feature>
<comment type="function">
    <text evidence="4">Functions in the N-end rule pathway of protein degradation where it conjugates Leu from its aminoacyl-tRNA to the N-termini of proteins containing an N-terminal aspartate or glutamate.</text>
</comment>
<evidence type="ECO:0000313" key="7">
    <source>
        <dbReference type="EMBL" id="SFD02892.1"/>
    </source>
</evidence>
<comment type="similarity">
    <text evidence="4">Belongs to the R-transferase family. Bpt subfamily.</text>
</comment>
<dbReference type="EMBL" id="FOMJ01000001">
    <property type="protein sequence ID" value="SFD02892.1"/>
    <property type="molecule type" value="Genomic_DNA"/>
</dbReference>
<dbReference type="GO" id="GO:0071596">
    <property type="term" value="P:ubiquitin-dependent protein catabolic process via the N-end rule pathway"/>
    <property type="evidence" value="ECO:0007669"/>
    <property type="project" value="InterPro"/>
</dbReference>
<keyword evidence="1 4" id="KW-0963">Cytoplasm</keyword>
<dbReference type="NCBIfam" id="NF002346">
    <property type="entry name" value="PRK01305.2-3"/>
    <property type="match status" value="1"/>
</dbReference>
<accession>A0A1I1NZX8</accession>
<evidence type="ECO:0000313" key="8">
    <source>
        <dbReference type="Proteomes" id="UP000198611"/>
    </source>
</evidence>